<feature type="transmembrane region" description="Helical" evidence="1">
    <location>
        <begin position="133"/>
        <end position="152"/>
    </location>
</feature>
<accession>A0AAN5I9C7</accession>
<keyword evidence="1" id="KW-1133">Transmembrane helix</keyword>
<protein>
    <submittedName>
        <fullName evidence="3">Uncharacterized protein</fullName>
    </submittedName>
</protein>
<dbReference type="AlphaFoldDB" id="A0AAN5I9C7"/>
<keyword evidence="2" id="KW-0732">Signal</keyword>
<evidence type="ECO:0000313" key="4">
    <source>
        <dbReference type="Proteomes" id="UP001328107"/>
    </source>
</evidence>
<keyword evidence="1" id="KW-0472">Membrane</keyword>
<keyword evidence="1" id="KW-0812">Transmembrane</keyword>
<name>A0AAN5I9C7_9BILA</name>
<dbReference type="EMBL" id="BTRK01000005">
    <property type="protein sequence ID" value="GMR54841.1"/>
    <property type="molecule type" value="Genomic_DNA"/>
</dbReference>
<evidence type="ECO:0000313" key="3">
    <source>
        <dbReference type="EMBL" id="GMR54841.1"/>
    </source>
</evidence>
<proteinExistence type="predicted"/>
<feature type="signal peptide" evidence="2">
    <location>
        <begin position="1"/>
        <end position="34"/>
    </location>
</feature>
<organism evidence="3 4">
    <name type="scientific">Pristionchus mayeri</name>
    <dbReference type="NCBI Taxonomy" id="1317129"/>
    <lineage>
        <taxon>Eukaryota</taxon>
        <taxon>Metazoa</taxon>
        <taxon>Ecdysozoa</taxon>
        <taxon>Nematoda</taxon>
        <taxon>Chromadorea</taxon>
        <taxon>Rhabditida</taxon>
        <taxon>Rhabditina</taxon>
        <taxon>Diplogasteromorpha</taxon>
        <taxon>Diplogasteroidea</taxon>
        <taxon>Neodiplogasteridae</taxon>
        <taxon>Pristionchus</taxon>
    </lineage>
</organism>
<reference evidence="4" key="1">
    <citation type="submission" date="2022-10" db="EMBL/GenBank/DDBJ databases">
        <title>Genome assembly of Pristionchus species.</title>
        <authorList>
            <person name="Yoshida K."/>
            <person name="Sommer R.J."/>
        </authorList>
    </citation>
    <scope>NUCLEOTIDE SEQUENCE [LARGE SCALE GENOMIC DNA]</scope>
    <source>
        <strain evidence="4">RS5460</strain>
    </source>
</reference>
<sequence>SRSYHQYASNFLNNIFNMRSMLLSFFALISISVASPPHSKTFPCVVMNHYTPQEFVECDTQCYAIKALTPTGIRTIRRGCAGKDDLLERARFELEHKIVLQKTDCRYVGSTTLRQDTDMTLTQQCCSTPFCNFSASSTLFFPLIAVFFVTLFR</sequence>
<gene>
    <name evidence="3" type="ORF">PMAYCL1PPCAC_25036</name>
</gene>
<keyword evidence="4" id="KW-1185">Reference proteome</keyword>
<feature type="non-terminal residue" evidence="3">
    <location>
        <position position="1"/>
    </location>
</feature>
<comment type="caution">
    <text evidence="3">The sequence shown here is derived from an EMBL/GenBank/DDBJ whole genome shotgun (WGS) entry which is preliminary data.</text>
</comment>
<evidence type="ECO:0000256" key="2">
    <source>
        <dbReference type="SAM" id="SignalP"/>
    </source>
</evidence>
<evidence type="ECO:0000256" key="1">
    <source>
        <dbReference type="SAM" id="Phobius"/>
    </source>
</evidence>
<feature type="chain" id="PRO_5042978085" evidence="2">
    <location>
        <begin position="35"/>
        <end position="153"/>
    </location>
</feature>
<dbReference type="Proteomes" id="UP001328107">
    <property type="component" value="Unassembled WGS sequence"/>
</dbReference>